<evidence type="ECO:0000313" key="2">
    <source>
        <dbReference type="EMBL" id="EMA66347.1"/>
    </source>
</evidence>
<keyword evidence="3" id="KW-1185">Reference proteome</keyword>
<dbReference type="Gene3D" id="3.90.320.10">
    <property type="match status" value="1"/>
</dbReference>
<dbReference type="EMBL" id="AOJI01000027">
    <property type="protein sequence ID" value="EMA66347.1"/>
    <property type="molecule type" value="Genomic_DNA"/>
</dbReference>
<dbReference type="OrthoDB" id="10444at2157"/>
<sequence length="288" mass="32190">MAHGILWVGSRFEEDIVLPYLRDAVADDGLFVTNSLYVDFKLKSEAGDLSVKGSTDPVVVDADGTPVLPTEVKTKSSLEYLDEPNEHHKAQLHAYMVGLSEKYDVDVKRGCLIYGGRDSFDLKVFDVEFDEEFWRDTVIEWASTHTEYRLADELPPADSRFGWECDFCAYRERCGKGELPVADRGQEGFLPFTEYPRPQVAEHLAAYSGVALTPTLARAYPELAEQHAVAQWRCETCDERFDHTEVEWGGEASEPPLCVVCACDGRLAELTEPWPSAHCVPSDGGENS</sequence>
<dbReference type="InterPro" id="IPR038726">
    <property type="entry name" value="PDDEXK_AddAB-type"/>
</dbReference>
<evidence type="ECO:0000259" key="1">
    <source>
        <dbReference type="Pfam" id="PF12705"/>
    </source>
</evidence>
<evidence type="ECO:0000313" key="3">
    <source>
        <dbReference type="Proteomes" id="UP000011575"/>
    </source>
</evidence>
<accession>M0P859</accession>
<comment type="caution">
    <text evidence="2">The sequence shown here is derived from an EMBL/GenBank/DDBJ whole genome shotgun (WGS) entry which is preliminary data.</text>
</comment>
<dbReference type="Proteomes" id="UP000011575">
    <property type="component" value="Unassembled WGS sequence"/>
</dbReference>
<gene>
    <name evidence="2" type="ORF">C461_11954</name>
</gene>
<organism evidence="2 3">
    <name type="scientific">Halorubrum aidingense JCM 13560</name>
    <dbReference type="NCBI Taxonomy" id="1230454"/>
    <lineage>
        <taxon>Archaea</taxon>
        <taxon>Methanobacteriati</taxon>
        <taxon>Methanobacteriota</taxon>
        <taxon>Stenosarchaea group</taxon>
        <taxon>Halobacteria</taxon>
        <taxon>Halobacteriales</taxon>
        <taxon>Haloferacaceae</taxon>
        <taxon>Halorubrum</taxon>
    </lineage>
</organism>
<protein>
    <recommendedName>
        <fullName evidence="1">PD-(D/E)XK endonuclease-like domain-containing protein</fullName>
    </recommendedName>
</protein>
<proteinExistence type="predicted"/>
<dbReference type="Pfam" id="PF12705">
    <property type="entry name" value="PDDEXK_1"/>
    <property type="match status" value="1"/>
</dbReference>
<feature type="domain" description="PD-(D/E)XK endonuclease-like" evidence="1">
    <location>
        <begin position="38"/>
        <end position="174"/>
    </location>
</feature>
<name>M0P859_9EURY</name>
<dbReference type="AlphaFoldDB" id="M0P859"/>
<dbReference type="InterPro" id="IPR011604">
    <property type="entry name" value="PDDEXK-like_dom_sf"/>
</dbReference>
<reference evidence="2 3" key="1">
    <citation type="journal article" date="2014" name="PLoS Genet.">
        <title>Phylogenetically driven sequencing of extremely halophilic archaea reveals strategies for static and dynamic osmo-response.</title>
        <authorList>
            <person name="Becker E.A."/>
            <person name="Seitzer P.M."/>
            <person name="Tritt A."/>
            <person name="Larsen D."/>
            <person name="Krusor M."/>
            <person name="Yao A.I."/>
            <person name="Wu D."/>
            <person name="Madern D."/>
            <person name="Eisen J.A."/>
            <person name="Darling A.E."/>
            <person name="Facciotti M.T."/>
        </authorList>
    </citation>
    <scope>NUCLEOTIDE SEQUENCE [LARGE SCALE GENOMIC DNA]</scope>
    <source>
        <strain evidence="2 3">JCM 13560</strain>
    </source>
</reference>